<evidence type="ECO:0000256" key="1">
    <source>
        <dbReference type="SAM" id="Phobius"/>
    </source>
</evidence>
<keyword evidence="1" id="KW-0812">Transmembrane</keyword>
<keyword evidence="3" id="KW-1185">Reference proteome</keyword>
<evidence type="ECO:0000313" key="3">
    <source>
        <dbReference type="Proteomes" id="UP001362999"/>
    </source>
</evidence>
<protein>
    <recommendedName>
        <fullName evidence="4">Transmembrane protein</fullName>
    </recommendedName>
</protein>
<comment type="caution">
    <text evidence="2">The sequence shown here is derived from an EMBL/GenBank/DDBJ whole genome shotgun (WGS) entry which is preliminary data.</text>
</comment>
<keyword evidence="1" id="KW-0472">Membrane</keyword>
<gene>
    <name evidence="2" type="ORF">R3P38DRAFT_3250686</name>
</gene>
<proteinExistence type="predicted"/>
<name>A0AAW0EA64_9AGAR</name>
<evidence type="ECO:0008006" key="4">
    <source>
        <dbReference type="Google" id="ProtNLM"/>
    </source>
</evidence>
<dbReference type="Proteomes" id="UP001362999">
    <property type="component" value="Unassembled WGS sequence"/>
</dbReference>
<dbReference type="EMBL" id="JAWWNJ010000002">
    <property type="protein sequence ID" value="KAK7061296.1"/>
    <property type="molecule type" value="Genomic_DNA"/>
</dbReference>
<evidence type="ECO:0000313" key="2">
    <source>
        <dbReference type="EMBL" id="KAK7061296.1"/>
    </source>
</evidence>
<accession>A0AAW0EA64</accession>
<sequence length="170" mass="18595">MASLVSPIDLTTSAVSFATAAAAAVFSSVTNPAIFDTDAVWAGGAATDQVIPTLLPSSSPTSRYLVLNHTPDTGVHDFVVYFVIIMGFILASCVYILGKHRLMRWRASQNDDEDEEKRICAAFTFMSPEIPFPPRRAPLTRADLLWLERQQPAYISQADILLGRGRGFFG</sequence>
<dbReference type="AlphaFoldDB" id="A0AAW0EA64"/>
<reference evidence="2 3" key="1">
    <citation type="journal article" date="2024" name="J Genomics">
        <title>Draft genome sequencing and assembly of Favolaschia claudopus CIRM-BRFM 2984 isolated from oak limbs.</title>
        <authorList>
            <person name="Navarro D."/>
            <person name="Drula E."/>
            <person name="Chaduli D."/>
            <person name="Cazenave R."/>
            <person name="Ahrendt S."/>
            <person name="Wang J."/>
            <person name="Lipzen A."/>
            <person name="Daum C."/>
            <person name="Barry K."/>
            <person name="Grigoriev I.V."/>
            <person name="Favel A."/>
            <person name="Rosso M.N."/>
            <person name="Martin F."/>
        </authorList>
    </citation>
    <scope>NUCLEOTIDE SEQUENCE [LARGE SCALE GENOMIC DNA]</scope>
    <source>
        <strain evidence="2 3">CIRM-BRFM 2984</strain>
    </source>
</reference>
<keyword evidence="1" id="KW-1133">Transmembrane helix</keyword>
<organism evidence="2 3">
    <name type="scientific">Favolaschia claudopus</name>
    <dbReference type="NCBI Taxonomy" id="2862362"/>
    <lineage>
        <taxon>Eukaryota</taxon>
        <taxon>Fungi</taxon>
        <taxon>Dikarya</taxon>
        <taxon>Basidiomycota</taxon>
        <taxon>Agaricomycotina</taxon>
        <taxon>Agaricomycetes</taxon>
        <taxon>Agaricomycetidae</taxon>
        <taxon>Agaricales</taxon>
        <taxon>Marasmiineae</taxon>
        <taxon>Mycenaceae</taxon>
        <taxon>Favolaschia</taxon>
    </lineage>
</organism>
<feature type="transmembrane region" description="Helical" evidence="1">
    <location>
        <begin position="78"/>
        <end position="98"/>
    </location>
</feature>